<dbReference type="Gene3D" id="1.25.40.10">
    <property type="entry name" value="Tetratricopeptide repeat domain"/>
    <property type="match status" value="2"/>
</dbReference>
<name>A0A811QRD6_9POAL</name>
<dbReference type="EMBL" id="CAJGYO010000012">
    <property type="protein sequence ID" value="CAD6261667.1"/>
    <property type="molecule type" value="Genomic_DNA"/>
</dbReference>
<evidence type="ECO:0000313" key="4">
    <source>
        <dbReference type="EMBL" id="CAD6261667.1"/>
    </source>
</evidence>
<dbReference type="Proteomes" id="UP000604825">
    <property type="component" value="Unassembled WGS sequence"/>
</dbReference>
<dbReference type="InterPro" id="IPR046960">
    <property type="entry name" value="PPR_At4g14850-like_plant"/>
</dbReference>
<dbReference type="InterPro" id="IPR002885">
    <property type="entry name" value="PPR_rpt"/>
</dbReference>
<protein>
    <submittedName>
        <fullName evidence="4">Uncharacterized protein</fullName>
    </submittedName>
</protein>
<keyword evidence="5" id="KW-1185">Reference proteome</keyword>
<evidence type="ECO:0000256" key="1">
    <source>
        <dbReference type="ARBA" id="ARBA00022737"/>
    </source>
</evidence>
<dbReference type="AlphaFoldDB" id="A0A811QRD6"/>
<gene>
    <name evidence="4" type="ORF">NCGR_LOCUS45058</name>
</gene>
<comment type="caution">
    <text evidence="4">The sequence shown here is derived from an EMBL/GenBank/DDBJ whole genome shotgun (WGS) entry which is preliminary data.</text>
</comment>
<sequence length="666" mass="73992">MAATSTSPHSAGGGGTIGDDLHGFLRYGLRTHSSVLCAHAFLLRRGLLLGHAVPRIPFSALLSLFAALLRSHQPLFPDHFSFPPLLSAAASAASPRLHLRSALALHGQVLRRGLLFSPPPHAANALLHFYATAGGLSSAHYLFDEMPFRDIVSCNTLMTTLASTPGGIHAARQLFEGMHLRSAVSWNIMINGYVKAKRPEQALEVVRWMAEAGVRATATAMVGAATACARLGRLGAGREVHCVFLRRFEDDNLLVWTALIDMYGKCRRSGVARKLFDRLRMRNLVCWNAMIIGHCVYGEPGDGIKLFQHMITLGNVQPDGVTFIGVLCACARLGLLEDGRAYFEQMSTMYNLKPTFAHHWCMANLYGSVGLLEEAEGLLQSIPEDLKARALGGLLGLCRFRRDWRLGERIALRLIELEPSNNAHYALLCNVYAAAGRWEEVHRVKAIMKERDERFSPGHRLVNLNEIVDEFKIRERQPENQEIYAIMDDLASRLKLDCKEKEQKPLIDYVVTEMLGINSRSLQKVTITVFSLSGKSIDADHRLTLDVDKLTTDLAGFVTGMNSSHFSSISILKKIPENAGLVYLLEREWWDSTANREHVLSLGEQRRLVMAHCFFIILTPKFGTLVECINATTVDVQEHMYRLATNMGTPVVTSSQVIVWTIPAMA</sequence>
<dbReference type="PANTHER" id="PTHR47926:SF365">
    <property type="entry name" value="DYW DOMAIN-CONTAINING PROTEIN"/>
    <property type="match status" value="1"/>
</dbReference>
<reference evidence="4" key="1">
    <citation type="submission" date="2020-10" db="EMBL/GenBank/DDBJ databases">
        <authorList>
            <person name="Han B."/>
            <person name="Lu T."/>
            <person name="Zhao Q."/>
            <person name="Huang X."/>
            <person name="Zhao Y."/>
        </authorList>
    </citation>
    <scope>NUCLEOTIDE SEQUENCE</scope>
</reference>
<dbReference type="Pfam" id="PF20431">
    <property type="entry name" value="E_motif"/>
    <property type="match status" value="1"/>
</dbReference>
<keyword evidence="1" id="KW-0677">Repeat</keyword>
<feature type="repeat" description="PPR" evidence="3">
    <location>
        <begin position="182"/>
        <end position="216"/>
    </location>
</feature>
<proteinExistence type="predicted"/>
<dbReference type="Pfam" id="PF13041">
    <property type="entry name" value="PPR_2"/>
    <property type="match status" value="1"/>
</dbReference>
<evidence type="ECO:0000313" key="5">
    <source>
        <dbReference type="Proteomes" id="UP000604825"/>
    </source>
</evidence>
<organism evidence="4 5">
    <name type="scientific">Miscanthus lutarioriparius</name>
    <dbReference type="NCBI Taxonomy" id="422564"/>
    <lineage>
        <taxon>Eukaryota</taxon>
        <taxon>Viridiplantae</taxon>
        <taxon>Streptophyta</taxon>
        <taxon>Embryophyta</taxon>
        <taxon>Tracheophyta</taxon>
        <taxon>Spermatophyta</taxon>
        <taxon>Magnoliopsida</taxon>
        <taxon>Liliopsida</taxon>
        <taxon>Poales</taxon>
        <taxon>Poaceae</taxon>
        <taxon>PACMAD clade</taxon>
        <taxon>Panicoideae</taxon>
        <taxon>Andropogonodae</taxon>
        <taxon>Andropogoneae</taxon>
        <taxon>Saccharinae</taxon>
        <taxon>Miscanthus</taxon>
    </lineage>
</organism>
<dbReference type="NCBIfam" id="TIGR00756">
    <property type="entry name" value="PPR"/>
    <property type="match status" value="2"/>
</dbReference>
<dbReference type="GO" id="GO:0009451">
    <property type="term" value="P:RNA modification"/>
    <property type="evidence" value="ECO:0007669"/>
    <property type="project" value="InterPro"/>
</dbReference>
<feature type="repeat" description="PPR" evidence="3">
    <location>
        <begin position="283"/>
        <end position="317"/>
    </location>
</feature>
<evidence type="ECO:0000256" key="2">
    <source>
        <dbReference type="ARBA" id="ARBA00022946"/>
    </source>
</evidence>
<accession>A0A811QRD6</accession>
<dbReference type="InterPro" id="IPR046848">
    <property type="entry name" value="E_motif"/>
</dbReference>
<dbReference type="FunFam" id="1.25.40.10:FF:001237">
    <property type="entry name" value="Pentatricopeptide repeat-containing protein"/>
    <property type="match status" value="1"/>
</dbReference>
<dbReference type="OrthoDB" id="1868351at2759"/>
<dbReference type="InterPro" id="IPR011990">
    <property type="entry name" value="TPR-like_helical_dom_sf"/>
</dbReference>
<evidence type="ECO:0000256" key="3">
    <source>
        <dbReference type="PROSITE-ProRule" id="PRU00708"/>
    </source>
</evidence>
<dbReference type="Pfam" id="PF01535">
    <property type="entry name" value="PPR"/>
    <property type="match status" value="3"/>
</dbReference>
<dbReference type="GO" id="GO:0003723">
    <property type="term" value="F:RNA binding"/>
    <property type="evidence" value="ECO:0007669"/>
    <property type="project" value="InterPro"/>
</dbReference>
<dbReference type="PANTHER" id="PTHR47926">
    <property type="entry name" value="PENTATRICOPEPTIDE REPEAT-CONTAINING PROTEIN"/>
    <property type="match status" value="1"/>
</dbReference>
<dbReference type="PROSITE" id="PS51375">
    <property type="entry name" value="PPR"/>
    <property type="match status" value="2"/>
</dbReference>
<keyword evidence="2" id="KW-0809">Transit peptide</keyword>